<comment type="caution">
    <text evidence="2">The sequence shown here is derived from an EMBL/GenBank/DDBJ whole genome shotgun (WGS) entry which is preliminary data.</text>
</comment>
<proteinExistence type="predicted"/>
<name>A0A9D4Z0G2_CHLVU</name>
<organism evidence="2 3">
    <name type="scientific">Chlorella vulgaris</name>
    <name type="common">Green alga</name>
    <dbReference type="NCBI Taxonomy" id="3077"/>
    <lineage>
        <taxon>Eukaryota</taxon>
        <taxon>Viridiplantae</taxon>
        <taxon>Chlorophyta</taxon>
        <taxon>core chlorophytes</taxon>
        <taxon>Trebouxiophyceae</taxon>
        <taxon>Chlorellales</taxon>
        <taxon>Chlorellaceae</taxon>
        <taxon>Chlorella clade</taxon>
        <taxon>Chlorella</taxon>
    </lineage>
</organism>
<dbReference type="AlphaFoldDB" id="A0A9D4Z0G2"/>
<dbReference type="Proteomes" id="UP001055712">
    <property type="component" value="Unassembled WGS sequence"/>
</dbReference>
<reference evidence="2" key="1">
    <citation type="journal article" date="2019" name="Plant J.">
        <title>Chlorella vulgaris genome assembly and annotation reveals the molecular basis for metabolic acclimation to high light conditions.</title>
        <authorList>
            <person name="Cecchin M."/>
            <person name="Marcolungo L."/>
            <person name="Rossato M."/>
            <person name="Girolomoni L."/>
            <person name="Cosentino E."/>
            <person name="Cuine S."/>
            <person name="Li-Beisson Y."/>
            <person name="Delledonne M."/>
            <person name="Ballottari M."/>
        </authorList>
    </citation>
    <scope>NUCLEOTIDE SEQUENCE</scope>
    <source>
        <strain evidence="2">211/11P</strain>
    </source>
</reference>
<feature type="compositionally biased region" description="Low complexity" evidence="1">
    <location>
        <begin position="49"/>
        <end position="71"/>
    </location>
</feature>
<gene>
    <name evidence="2" type="ORF">D9Q98_002197</name>
</gene>
<evidence type="ECO:0000313" key="2">
    <source>
        <dbReference type="EMBL" id="KAI3436140.1"/>
    </source>
</evidence>
<protein>
    <submittedName>
        <fullName evidence="2">Uncharacterized protein</fullName>
    </submittedName>
</protein>
<evidence type="ECO:0000256" key="1">
    <source>
        <dbReference type="SAM" id="MobiDB-lite"/>
    </source>
</evidence>
<accession>A0A9D4Z0G2</accession>
<dbReference type="EMBL" id="SIDB01000002">
    <property type="protein sequence ID" value="KAI3436140.1"/>
    <property type="molecule type" value="Genomic_DNA"/>
</dbReference>
<evidence type="ECO:0000313" key="3">
    <source>
        <dbReference type="Proteomes" id="UP001055712"/>
    </source>
</evidence>
<sequence length="271" mass="28692">MLAVRLPRQQRSHMASRLRWSVVTHGRKKSKQEYGTGRARMPGLADVMSGESQSSGSGSSSSSNSGRTGTSTLGGGLKESAEGPSLSHYLEFGRMLGESPDQVQQQLAMGDVRVSMDDASRQYIQEWEREEEESYLLFEAALDAMGSPQAAGISASSKKLQRSKNVYSAALSREELRQRAKTMAGKEQSVPMTAAARRLAKMKRGGQGTALAFAAPAGQEAEVASSGYELVVRRPSMPPSAALAAKPVRPSANQGALGGATAKYGAQLPAA</sequence>
<dbReference type="OrthoDB" id="515640at2759"/>
<reference evidence="2" key="2">
    <citation type="submission" date="2020-11" db="EMBL/GenBank/DDBJ databases">
        <authorList>
            <person name="Cecchin M."/>
            <person name="Marcolungo L."/>
            <person name="Rossato M."/>
            <person name="Girolomoni L."/>
            <person name="Cosentino E."/>
            <person name="Cuine S."/>
            <person name="Li-Beisson Y."/>
            <person name="Delledonne M."/>
            <person name="Ballottari M."/>
        </authorList>
    </citation>
    <scope>NUCLEOTIDE SEQUENCE</scope>
    <source>
        <strain evidence="2">211/11P</strain>
        <tissue evidence="2">Whole cell</tissue>
    </source>
</reference>
<keyword evidence="3" id="KW-1185">Reference proteome</keyword>
<feature type="region of interest" description="Disordered" evidence="1">
    <location>
        <begin position="1"/>
        <end position="84"/>
    </location>
</feature>